<evidence type="ECO:0000313" key="2">
    <source>
        <dbReference type="EMBL" id="CAI2362546.1"/>
    </source>
</evidence>
<evidence type="ECO:0000256" key="1">
    <source>
        <dbReference type="SAM" id="MobiDB-lite"/>
    </source>
</evidence>
<reference evidence="2" key="1">
    <citation type="submission" date="2023-07" db="EMBL/GenBank/DDBJ databases">
        <authorList>
            <consortium name="AG Swart"/>
            <person name="Singh M."/>
            <person name="Singh A."/>
            <person name="Seah K."/>
            <person name="Emmerich C."/>
        </authorList>
    </citation>
    <scope>NUCLEOTIDE SEQUENCE</scope>
    <source>
        <strain evidence="2">DP1</strain>
    </source>
</reference>
<dbReference type="EMBL" id="CAMPGE010003703">
    <property type="protein sequence ID" value="CAI2362546.1"/>
    <property type="molecule type" value="Genomic_DNA"/>
</dbReference>
<evidence type="ECO:0000313" key="3">
    <source>
        <dbReference type="Proteomes" id="UP001295684"/>
    </source>
</evidence>
<comment type="caution">
    <text evidence="2">The sequence shown here is derived from an EMBL/GenBank/DDBJ whole genome shotgun (WGS) entry which is preliminary data.</text>
</comment>
<feature type="compositionally biased region" description="Basic and acidic residues" evidence="1">
    <location>
        <begin position="220"/>
        <end position="229"/>
    </location>
</feature>
<protein>
    <submittedName>
        <fullName evidence="2">Uncharacterized protein</fullName>
    </submittedName>
</protein>
<accession>A0AAD1U9B7</accession>
<proteinExistence type="predicted"/>
<keyword evidence="3" id="KW-1185">Reference proteome</keyword>
<dbReference type="AlphaFoldDB" id="A0AAD1U9B7"/>
<dbReference type="Proteomes" id="UP001295684">
    <property type="component" value="Unassembled WGS sequence"/>
</dbReference>
<gene>
    <name evidence="2" type="ORF">ECRASSUSDP1_LOCUS3870</name>
</gene>
<organism evidence="2 3">
    <name type="scientific">Euplotes crassus</name>
    <dbReference type="NCBI Taxonomy" id="5936"/>
    <lineage>
        <taxon>Eukaryota</taxon>
        <taxon>Sar</taxon>
        <taxon>Alveolata</taxon>
        <taxon>Ciliophora</taxon>
        <taxon>Intramacronucleata</taxon>
        <taxon>Spirotrichea</taxon>
        <taxon>Hypotrichia</taxon>
        <taxon>Euplotida</taxon>
        <taxon>Euplotidae</taxon>
        <taxon>Moneuplotes</taxon>
    </lineage>
</organism>
<feature type="region of interest" description="Disordered" evidence="1">
    <location>
        <begin position="220"/>
        <end position="245"/>
    </location>
</feature>
<sequence>MDPFNAIPQKLQCSDPACKKHRVYFCKSHQMQTCKSCANKMHFKCQLDIIHDLTDLKIDVIEVKRFVKRLFELIAENGLRRYSPNIDSELKDFKDSLVEIENKIKDAITHDHFEQFDTLQSEIKQVQTQMDDSKVVKDILYLSTFRDVSMYSLPKIGGDLSSATKVKEKIDAVVKENVELMEKKFSSKSRQFEQQCKDRLTEEFKDEIQNLKHMNDAKDTELEEQKEATEQALQDTEDTKKQRDEALAENATLQAENKDLKDFKAQLEEDLKAKLDQIEESKNQHAKDQDEISKLCEELKENIGQLEETKEMLTNQLKGICKDFDPDSKDLTLNMTKDKCQKLVKTLGDFKYHLGDMDKLKIDNVDNEDAALKKFLTNSSLASLKSLVFNVDYKGSGDEETGVVKVKFYLDGLKKVLPQVTKEVYLTKLIADSDDLSQIVKLSYNAERLTVRLSKILTSNSLDFASPTPSKISYLSFKNCGRYDWSNQEWDKHPDKFEKIVTAIKNSSLKDSLETLNLRNCKISISKATSLLSTHGLSHISIIQEDNTPISL</sequence>
<name>A0AAD1U9B7_EUPCR</name>